<evidence type="ECO:0000256" key="1">
    <source>
        <dbReference type="ARBA" id="ARBA00022729"/>
    </source>
</evidence>
<protein>
    <submittedName>
        <fullName evidence="2">Uncharacterized protein</fullName>
    </submittedName>
</protein>
<proteinExistence type="predicted"/>
<dbReference type="Pfam" id="PF13855">
    <property type="entry name" value="LRR_8"/>
    <property type="match status" value="1"/>
</dbReference>
<dbReference type="Gene3D" id="3.80.10.10">
    <property type="entry name" value="Ribonuclease Inhibitor"/>
    <property type="match status" value="1"/>
</dbReference>
<dbReference type="OrthoDB" id="1056777at2759"/>
<evidence type="ECO:0000313" key="2">
    <source>
        <dbReference type="EMBL" id="GMI88943.1"/>
    </source>
</evidence>
<dbReference type="EMBL" id="BSYR01000022">
    <property type="protein sequence ID" value="GMI88943.1"/>
    <property type="molecule type" value="Genomic_DNA"/>
</dbReference>
<comment type="caution">
    <text evidence="2">The sequence shown here is derived from an EMBL/GenBank/DDBJ whole genome shotgun (WGS) entry which is preliminary data.</text>
</comment>
<keyword evidence="1" id="KW-0732">Signal</keyword>
<evidence type="ECO:0000313" key="3">
    <source>
        <dbReference type="Proteomes" id="UP001165190"/>
    </source>
</evidence>
<name>A0A9W7I6J8_HIBTR</name>
<dbReference type="PANTHER" id="PTHR47988">
    <property type="entry name" value="SOMATIC EMBRYOGENESIS RECEPTOR KINASE 1"/>
    <property type="match status" value="1"/>
</dbReference>
<gene>
    <name evidence="2" type="ORF">HRI_002563600</name>
</gene>
<dbReference type="InterPro" id="IPR032675">
    <property type="entry name" value="LRR_dom_sf"/>
</dbReference>
<organism evidence="2 3">
    <name type="scientific">Hibiscus trionum</name>
    <name type="common">Flower of an hour</name>
    <dbReference type="NCBI Taxonomy" id="183268"/>
    <lineage>
        <taxon>Eukaryota</taxon>
        <taxon>Viridiplantae</taxon>
        <taxon>Streptophyta</taxon>
        <taxon>Embryophyta</taxon>
        <taxon>Tracheophyta</taxon>
        <taxon>Spermatophyta</taxon>
        <taxon>Magnoliopsida</taxon>
        <taxon>eudicotyledons</taxon>
        <taxon>Gunneridae</taxon>
        <taxon>Pentapetalae</taxon>
        <taxon>rosids</taxon>
        <taxon>malvids</taxon>
        <taxon>Malvales</taxon>
        <taxon>Malvaceae</taxon>
        <taxon>Malvoideae</taxon>
        <taxon>Hibiscus</taxon>
    </lineage>
</organism>
<dbReference type="Proteomes" id="UP001165190">
    <property type="component" value="Unassembled WGS sequence"/>
</dbReference>
<dbReference type="InterPro" id="IPR001611">
    <property type="entry name" value="Leu-rich_rpt"/>
</dbReference>
<reference evidence="2" key="1">
    <citation type="submission" date="2023-05" db="EMBL/GenBank/DDBJ databases">
        <title>Genome and transcriptome analyses reveal genes involved in the formation of fine ridges on petal epidermal cells in Hibiscus trionum.</title>
        <authorList>
            <person name="Koshimizu S."/>
            <person name="Masuda S."/>
            <person name="Ishii T."/>
            <person name="Shirasu K."/>
            <person name="Hoshino A."/>
            <person name="Arita M."/>
        </authorList>
    </citation>
    <scope>NUCLEOTIDE SEQUENCE</scope>
    <source>
        <strain evidence="2">Hamamatsu line</strain>
    </source>
</reference>
<dbReference type="AlphaFoldDB" id="A0A9W7I6J8"/>
<dbReference type="SUPFAM" id="SSF52058">
    <property type="entry name" value="L domain-like"/>
    <property type="match status" value="1"/>
</dbReference>
<sequence>MKGPLWKKPSYTSAIHISPVPLAKGKRMAASTVHVRSSSLPTTTHPLVLSVEEQLTKHMLVAPGAPSQKLSGTLAPSIGNLTNLQLVLLQNNDISGHISSEIRKLPKLHTLDLSNNFSGQIPSTLSNLETLQYLRLNNNSLSGIIPSSLANTTQLSFLDLSFNNLSGPLPGLLAKTFN</sequence>
<keyword evidence="3" id="KW-1185">Reference proteome</keyword>
<accession>A0A9W7I6J8</accession>